<dbReference type="EMBL" id="BGPR01003856">
    <property type="protein sequence ID" value="GBM93178.1"/>
    <property type="molecule type" value="Genomic_DNA"/>
</dbReference>
<sequence>MIERRKTVIVNLNIEPKENSGNRFLYFSSYPRIIRMTAWILRFSQNVRENSYKLTKELSYEEIQRAEETLIRIIQSEWSSDKREKYTQTIQFYEENKISKVRSRLILGQDPEDFVRPTVLPDHLIVRRFIDYAHKTLHHAGVQTTLPHLRVGIR</sequence>
<dbReference type="Proteomes" id="UP000499080">
    <property type="component" value="Unassembled WGS sequence"/>
</dbReference>
<proteinExistence type="predicted"/>
<evidence type="ECO:0008006" key="3">
    <source>
        <dbReference type="Google" id="ProtNLM"/>
    </source>
</evidence>
<organism evidence="1 2">
    <name type="scientific">Araneus ventricosus</name>
    <name type="common">Orbweaver spider</name>
    <name type="synonym">Epeira ventricosa</name>
    <dbReference type="NCBI Taxonomy" id="182803"/>
    <lineage>
        <taxon>Eukaryota</taxon>
        <taxon>Metazoa</taxon>
        <taxon>Ecdysozoa</taxon>
        <taxon>Arthropoda</taxon>
        <taxon>Chelicerata</taxon>
        <taxon>Arachnida</taxon>
        <taxon>Araneae</taxon>
        <taxon>Araneomorphae</taxon>
        <taxon>Entelegynae</taxon>
        <taxon>Araneoidea</taxon>
        <taxon>Araneidae</taxon>
        <taxon>Araneus</taxon>
    </lineage>
</organism>
<gene>
    <name evidence="1" type="ORF">AVEN_181974_1</name>
</gene>
<accession>A0A4Y2JUH1</accession>
<dbReference type="AlphaFoldDB" id="A0A4Y2JUH1"/>
<keyword evidence="2" id="KW-1185">Reference proteome</keyword>
<reference evidence="1 2" key="1">
    <citation type="journal article" date="2019" name="Sci. Rep.">
        <title>Orb-weaving spider Araneus ventricosus genome elucidates the spidroin gene catalogue.</title>
        <authorList>
            <person name="Kono N."/>
            <person name="Nakamura H."/>
            <person name="Ohtoshi R."/>
            <person name="Moran D.A.P."/>
            <person name="Shinohara A."/>
            <person name="Yoshida Y."/>
            <person name="Fujiwara M."/>
            <person name="Mori M."/>
            <person name="Tomita M."/>
            <person name="Arakawa K."/>
        </authorList>
    </citation>
    <scope>NUCLEOTIDE SEQUENCE [LARGE SCALE GENOMIC DNA]</scope>
</reference>
<protein>
    <recommendedName>
        <fullName evidence="3">Integrase zinc-binding domain-containing protein</fullName>
    </recommendedName>
</protein>
<comment type="caution">
    <text evidence="1">The sequence shown here is derived from an EMBL/GenBank/DDBJ whole genome shotgun (WGS) entry which is preliminary data.</text>
</comment>
<name>A0A4Y2JUH1_ARAVE</name>
<dbReference type="OrthoDB" id="6414513at2759"/>
<evidence type="ECO:0000313" key="1">
    <source>
        <dbReference type="EMBL" id="GBM93178.1"/>
    </source>
</evidence>
<evidence type="ECO:0000313" key="2">
    <source>
        <dbReference type="Proteomes" id="UP000499080"/>
    </source>
</evidence>